<proteinExistence type="inferred from homology"/>
<dbReference type="InterPro" id="IPR029068">
    <property type="entry name" value="Glyas_Bleomycin-R_OHBP_Dase"/>
</dbReference>
<name>A0A126SXL7_9BACT</name>
<comment type="catalytic activity">
    <reaction evidence="1">
        <text>catechol + O2 = (2Z,4E)-2-hydroxy-6-oxohexa-2,4-dienoate + H(+)</text>
        <dbReference type="Rhea" id="RHEA:17337"/>
        <dbReference type="ChEBI" id="CHEBI:15378"/>
        <dbReference type="ChEBI" id="CHEBI:15379"/>
        <dbReference type="ChEBI" id="CHEBI:18135"/>
        <dbReference type="ChEBI" id="CHEBI:71198"/>
        <dbReference type="EC" id="1.13.11.2"/>
    </reaction>
</comment>
<dbReference type="InterPro" id="IPR017624">
    <property type="entry name" value="Catechol_2-3_dOase"/>
</dbReference>
<dbReference type="SUPFAM" id="SSF54593">
    <property type="entry name" value="Glyoxalase/Bleomycin resistance protein/Dihydroxybiphenyl dioxygenase"/>
    <property type="match status" value="1"/>
</dbReference>
<feature type="domain" description="VOC" evidence="16">
    <location>
        <begin position="8"/>
        <end position="123"/>
    </location>
</feature>
<evidence type="ECO:0000256" key="6">
    <source>
        <dbReference type="ARBA" id="ARBA00022190"/>
    </source>
</evidence>
<dbReference type="PROSITE" id="PS00082">
    <property type="entry name" value="EXTRADIOL_DIOXYGENAS"/>
    <property type="match status" value="1"/>
</dbReference>
<comment type="similarity">
    <text evidence="3 15">Belongs to the extradiol ring-cleavage dioxygenase family.</text>
</comment>
<evidence type="ECO:0000256" key="2">
    <source>
        <dbReference type="ARBA" id="ARBA00001954"/>
    </source>
</evidence>
<evidence type="ECO:0000256" key="8">
    <source>
        <dbReference type="ARBA" id="ARBA00022737"/>
    </source>
</evidence>
<accession>A0A126SXL7</accession>
<dbReference type="InterPro" id="IPR054560">
    <property type="entry name" value="XylE-like_N"/>
</dbReference>
<dbReference type="NCBIfam" id="TIGR03211">
    <property type="entry name" value="catechol_2_3"/>
    <property type="match status" value="1"/>
</dbReference>
<gene>
    <name evidence="17" type="primary">edoA1</name>
</gene>
<evidence type="ECO:0000256" key="14">
    <source>
        <dbReference type="ARBA" id="ARBA00031146"/>
    </source>
</evidence>
<evidence type="ECO:0000256" key="3">
    <source>
        <dbReference type="ARBA" id="ARBA00008784"/>
    </source>
</evidence>
<dbReference type="AlphaFoldDB" id="A0A126SXL7"/>
<dbReference type="EMBL" id="KU144966">
    <property type="protein sequence ID" value="AMK59045.1"/>
    <property type="molecule type" value="Genomic_DNA"/>
</dbReference>
<feature type="domain" description="VOC" evidence="16">
    <location>
        <begin position="150"/>
        <end position="269"/>
    </location>
</feature>
<evidence type="ECO:0000256" key="13">
    <source>
        <dbReference type="ARBA" id="ARBA00030369"/>
    </source>
</evidence>
<keyword evidence="10 15" id="KW-0223">Dioxygenase</keyword>
<dbReference type="InterPro" id="IPR000486">
    <property type="entry name" value="Xdiol_ring_cleave_dOase_1/2"/>
</dbReference>
<dbReference type="Gene3D" id="3.10.180.10">
    <property type="entry name" value="2,3-Dihydroxybiphenyl 1,2-Dioxygenase, domain 1"/>
    <property type="match status" value="2"/>
</dbReference>
<evidence type="ECO:0000256" key="12">
    <source>
        <dbReference type="ARBA" id="ARBA00023004"/>
    </source>
</evidence>
<evidence type="ECO:0000256" key="15">
    <source>
        <dbReference type="RuleBase" id="RU000683"/>
    </source>
</evidence>
<keyword evidence="12 15" id="KW-0408">Iron</keyword>
<dbReference type="Pfam" id="PF00903">
    <property type="entry name" value="Glyoxalase"/>
    <property type="match status" value="1"/>
</dbReference>
<evidence type="ECO:0000256" key="9">
    <source>
        <dbReference type="ARBA" id="ARBA00022797"/>
    </source>
</evidence>
<keyword evidence="7" id="KW-0479">Metal-binding</keyword>
<organism evidence="17">
    <name type="scientific">uncultured bacterium UPO36</name>
    <dbReference type="NCBI Taxonomy" id="1776963"/>
    <lineage>
        <taxon>Bacteria</taxon>
        <taxon>environmental samples</taxon>
    </lineage>
</organism>
<sequence length="307" mass="34819">MAMTGILRPGHVQLRVMELGPALHHYKEMVGLIETARDAEGRVYLKAWDEHDLFSIVLREADRPGMDFYGFKVLDTKALEHYAKRLTDYGVAIERIPAGELKGTGERIRFETPSGHLIELYAEKQHVGNGLPDVNPDVWPDGLKGMHPTRFDHCLLNGDSIPQTAKLFQEVLDFDLTERILGPDGSMVGAFLACSDKAHDVAFIHEDSKGRLHHVSFYLESWDEIRHAADIMSKNYIPVEYGPGRHGLTRGLTIYFFDPSGNRNETFHGGYIRYPDHPVITWTHEETPKGIFYYGHKMVESFVTANT</sequence>
<evidence type="ECO:0000256" key="1">
    <source>
        <dbReference type="ARBA" id="ARBA00000163"/>
    </source>
</evidence>
<protein>
    <recommendedName>
        <fullName evidence="6">Metapyrocatechase</fullName>
        <ecNumber evidence="5">1.13.11.2</ecNumber>
    </recommendedName>
    <alternativeName>
        <fullName evidence="14">CatO2ase</fullName>
    </alternativeName>
    <alternativeName>
        <fullName evidence="13">Catechol 2,3-dioxygenase</fullName>
    </alternativeName>
</protein>
<evidence type="ECO:0000259" key="16">
    <source>
        <dbReference type="PROSITE" id="PS51819"/>
    </source>
</evidence>
<evidence type="ECO:0000313" key="17">
    <source>
        <dbReference type="EMBL" id="AMK59045.1"/>
    </source>
</evidence>
<dbReference type="GO" id="GO:0008198">
    <property type="term" value="F:ferrous iron binding"/>
    <property type="evidence" value="ECO:0007669"/>
    <property type="project" value="InterPro"/>
</dbReference>
<keyword evidence="11 15" id="KW-0560">Oxidoreductase</keyword>
<dbReference type="PROSITE" id="PS51819">
    <property type="entry name" value="VOC"/>
    <property type="match status" value="2"/>
</dbReference>
<reference evidence="17" key="1">
    <citation type="journal article" date="2016" name="Appl. Environ. Microbiol.">
        <title>Functional Metagenomics of a Biostimulated Petroleum-Contaminated Soil Reveals an Extraordinary Diversity of Extradiol Dioxygenases.</title>
        <authorList>
            <person name="Terron-Gonzalez L."/>
            <person name="Martin-Cabello G."/>
            <person name="Ferrer M."/>
            <person name="Santero E."/>
        </authorList>
    </citation>
    <scope>NUCLEOTIDE SEQUENCE</scope>
</reference>
<evidence type="ECO:0000256" key="10">
    <source>
        <dbReference type="ARBA" id="ARBA00022964"/>
    </source>
</evidence>
<comment type="cofactor">
    <cofactor evidence="2 15">
        <name>Fe(2+)</name>
        <dbReference type="ChEBI" id="CHEBI:29033"/>
    </cofactor>
</comment>
<dbReference type="Pfam" id="PF22247">
    <property type="entry name" value="Diox-like_N"/>
    <property type="match status" value="1"/>
</dbReference>
<keyword evidence="8" id="KW-0677">Repeat</keyword>
<evidence type="ECO:0000256" key="5">
    <source>
        <dbReference type="ARBA" id="ARBA00013117"/>
    </source>
</evidence>
<dbReference type="InterPro" id="IPR004360">
    <property type="entry name" value="Glyas_Fos-R_dOase_dom"/>
</dbReference>
<evidence type="ECO:0000256" key="4">
    <source>
        <dbReference type="ARBA" id="ARBA00011881"/>
    </source>
</evidence>
<dbReference type="GO" id="GO:0018577">
    <property type="term" value="F:catechol 2,3-dioxygenase activity"/>
    <property type="evidence" value="ECO:0007669"/>
    <property type="project" value="UniProtKB-EC"/>
</dbReference>
<dbReference type="InterPro" id="IPR037523">
    <property type="entry name" value="VOC_core"/>
</dbReference>
<comment type="subunit">
    <text evidence="4">Homotetramer.</text>
</comment>
<keyword evidence="9 15" id="KW-0058">Aromatic hydrocarbons catabolism</keyword>
<evidence type="ECO:0000256" key="7">
    <source>
        <dbReference type="ARBA" id="ARBA00022723"/>
    </source>
</evidence>
<dbReference type="EC" id="1.13.11.2" evidence="5"/>
<evidence type="ECO:0000256" key="11">
    <source>
        <dbReference type="ARBA" id="ARBA00023002"/>
    </source>
</evidence>